<dbReference type="OrthoDB" id="25002at2759"/>
<dbReference type="Proteomes" id="UP000284842">
    <property type="component" value="Unassembled WGS sequence"/>
</dbReference>
<evidence type="ECO:0008006" key="4">
    <source>
        <dbReference type="Google" id="ProtNLM"/>
    </source>
</evidence>
<dbReference type="InterPro" id="IPR036915">
    <property type="entry name" value="Cyclin-like_sf"/>
</dbReference>
<feature type="region of interest" description="Disordered" evidence="1">
    <location>
        <begin position="1"/>
        <end position="82"/>
    </location>
</feature>
<protein>
    <recommendedName>
        <fullName evidence="4">Cyclin N-terminal domain-containing protein</fullName>
    </recommendedName>
</protein>
<dbReference type="SUPFAM" id="SSF47954">
    <property type="entry name" value="Cyclin-like"/>
    <property type="match status" value="2"/>
</dbReference>
<name>A0A409YM14_9AGAR</name>
<dbReference type="GO" id="GO:0016538">
    <property type="term" value="F:cyclin-dependent protein serine/threonine kinase regulator activity"/>
    <property type="evidence" value="ECO:0007669"/>
    <property type="project" value="InterPro"/>
</dbReference>
<dbReference type="AlphaFoldDB" id="A0A409YM14"/>
<dbReference type="InterPro" id="IPR043198">
    <property type="entry name" value="Cyclin/Ssn8"/>
</dbReference>
<feature type="compositionally biased region" description="Low complexity" evidence="1">
    <location>
        <begin position="361"/>
        <end position="387"/>
    </location>
</feature>
<dbReference type="InParanoid" id="A0A409YM14"/>
<feature type="region of interest" description="Disordered" evidence="1">
    <location>
        <begin position="361"/>
        <end position="399"/>
    </location>
</feature>
<feature type="compositionally biased region" description="Polar residues" evidence="1">
    <location>
        <begin position="438"/>
        <end position="467"/>
    </location>
</feature>
<dbReference type="EMBL" id="NHTK01000994">
    <property type="protein sequence ID" value="PPR04080.1"/>
    <property type="molecule type" value="Genomic_DNA"/>
</dbReference>
<gene>
    <name evidence="2" type="ORF">CVT24_010653</name>
</gene>
<feature type="region of interest" description="Disordered" evidence="1">
    <location>
        <begin position="495"/>
        <end position="516"/>
    </location>
</feature>
<feature type="compositionally biased region" description="Pro residues" evidence="1">
    <location>
        <begin position="257"/>
        <end position="272"/>
    </location>
</feature>
<sequence>MPPYAQQVPQAHQLQNGQVNPSMPYYQGTNHQTTNRHQGRPPTGPNQSRSAMTLTEVQTPTHPPLPVSTGHQSNSQSLPSSSTKYFHQYFTPAEIQYLSEKQRGKMSSKDEDKDVALAALFVSTKMHDTLKKPRELLAVSYALRYPELLGRSRNPTGTVDLDNVEPQMVEKDRTRLLAVERLILETTCFNFTSRMPFPYVIKLGKQFKASKKLTKLAWRVAIDSYRTHMPLVYPPHSLALGSIYVASLLLSIDEHQPPPQTPAPTQTQPPHPQSHATSSSHPPPQPQPPDTSTISSNSTKAPLQPPNPPRSDEPEEITPGDLARLLNERLDWEDTYQTRVEDLEDFAHTLLDLIHSHTLNPSANTSPSTPSSPSPHLSKSTSSISGLRTGGAGSGGDPYPYKSDALLNLKIAMRQREHAPRSRRPLGEDLVENFGPLPSNTPLSATPLPSATGATFGTINAPTSNSSGKDKSQEKSSRQDETTIRYLFFPPGYDADGDVVMQNAEGTKTDKSKRRT</sequence>
<organism evidence="2 3">
    <name type="scientific">Panaeolus cyanescens</name>
    <dbReference type="NCBI Taxonomy" id="181874"/>
    <lineage>
        <taxon>Eukaryota</taxon>
        <taxon>Fungi</taxon>
        <taxon>Dikarya</taxon>
        <taxon>Basidiomycota</taxon>
        <taxon>Agaricomycotina</taxon>
        <taxon>Agaricomycetes</taxon>
        <taxon>Agaricomycetidae</taxon>
        <taxon>Agaricales</taxon>
        <taxon>Agaricineae</taxon>
        <taxon>Galeropsidaceae</taxon>
        <taxon>Panaeolus</taxon>
    </lineage>
</organism>
<dbReference type="PANTHER" id="PTHR10026">
    <property type="entry name" value="CYCLIN"/>
    <property type="match status" value="1"/>
</dbReference>
<dbReference type="STRING" id="181874.A0A409YM14"/>
<proteinExistence type="predicted"/>
<accession>A0A409YM14</accession>
<dbReference type="Gene3D" id="1.10.472.10">
    <property type="entry name" value="Cyclin-like"/>
    <property type="match status" value="2"/>
</dbReference>
<feature type="compositionally biased region" description="Low complexity" evidence="1">
    <location>
        <begin position="73"/>
        <end position="82"/>
    </location>
</feature>
<comment type="caution">
    <text evidence="2">The sequence shown here is derived from an EMBL/GenBank/DDBJ whole genome shotgun (WGS) entry which is preliminary data.</text>
</comment>
<keyword evidence="3" id="KW-1185">Reference proteome</keyword>
<feature type="region of interest" description="Disordered" evidence="1">
    <location>
        <begin position="416"/>
        <end position="482"/>
    </location>
</feature>
<dbReference type="GO" id="GO:0006357">
    <property type="term" value="P:regulation of transcription by RNA polymerase II"/>
    <property type="evidence" value="ECO:0007669"/>
    <property type="project" value="InterPro"/>
</dbReference>
<evidence type="ECO:0000256" key="1">
    <source>
        <dbReference type="SAM" id="MobiDB-lite"/>
    </source>
</evidence>
<evidence type="ECO:0000313" key="2">
    <source>
        <dbReference type="EMBL" id="PPR04080.1"/>
    </source>
</evidence>
<evidence type="ECO:0000313" key="3">
    <source>
        <dbReference type="Proteomes" id="UP000284842"/>
    </source>
</evidence>
<feature type="compositionally biased region" description="Polar residues" evidence="1">
    <location>
        <begin position="45"/>
        <end position="60"/>
    </location>
</feature>
<reference evidence="2 3" key="1">
    <citation type="journal article" date="2018" name="Evol. Lett.">
        <title>Horizontal gene cluster transfer increased hallucinogenic mushroom diversity.</title>
        <authorList>
            <person name="Reynolds H.T."/>
            <person name="Vijayakumar V."/>
            <person name="Gluck-Thaler E."/>
            <person name="Korotkin H.B."/>
            <person name="Matheny P.B."/>
            <person name="Slot J.C."/>
        </authorList>
    </citation>
    <scope>NUCLEOTIDE SEQUENCE [LARGE SCALE GENOMIC DNA]</scope>
    <source>
        <strain evidence="2 3">2629</strain>
    </source>
</reference>
<feature type="compositionally biased region" description="Polar residues" evidence="1">
    <location>
        <begin position="7"/>
        <end position="36"/>
    </location>
</feature>
<feature type="region of interest" description="Disordered" evidence="1">
    <location>
        <begin position="254"/>
        <end position="317"/>
    </location>
</feature>
<feature type="compositionally biased region" description="Basic and acidic residues" evidence="1">
    <location>
        <begin position="468"/>
        <end position="482"/>
    </location>
</feature>
<dbReference type="CDD" id="cd20546">
    <property type="entry name" value="CYCLIN_SpCG1C_ScCTK2-like_rpt2"/>
    <property type="match status" value="1"/>
</dbReference>